<proteinExistence type="predicted"/>
<accession>A0A803Q2J6</accession>
<protein>
    <submittedName>
        <fullName evidence="3">Uncharacterized protein</fullName>
    </submittedName>
</protein>
<reference evidence="3" key="2">
    <citation type="submission" date="2021-03" db="UniProtKB">
        <authorList>
            <consortium name="EnsemblPlants"/>
        </authorList>
    </citation>
    <scope>IDENTIFICATION</scope>
</reference>
<sequence length="231" mass="26571">MTRPSHRKEVDSEEETKETRRAPQVVLNDTVKANEQWLEDWRKQFPASMSEVKELSIHFKDVMPNEGAWGTSTFIGLPLCLILNLDRHRLWSWRRHPLPSWILPNLPIRGASEPGSLEYFEEDSFDCDGPIKAIKKPASPSDDGTNKKVEMEAKNEVPQLTALRRQIGLMAERSYSLITQLAYDMEVVKAEHDNAKQRREEAEKALADANANMKTTTTQRVFEYMEKSLSQ</sequence>
<evidence type="ECO:0000256" key="2">
    <source>
        <dbReference type="SAM" id="MobiDB-lite"/>
    </source>
</evidence>
<keyword evidence="1" id="KW-0175">Coiled coil</keyword>
<feature type="region of interest" description="Disordered" evidence="2">
    <location>
        <begin position="1"/>
        <end position="23"/>
    </location>
</feature>
<dbReference type="EnsemblPlants" id="evm.model.07.1414">
    <property type="protein sequence ID" value="cds.evm.model.07.1414"/>
    <property type="gene ID" value="evm.TU.07.1414"/>
</dbReference>
<evidence type="ECO:0000313" key="4">
    <source>
        <dbReference type="Proteomes" id="UP000596661"/>
    </source>
</evidence>
<feature type="coiled-coil region" evidence="1">
    <location>
        <begin position="185"/>
        <end position="219"/>
    </location>
</feature>
<evidence type="ECO:0000313" key="3">
    <source>
        <dbReference type="EnsemblPlants" id="cds.evm.model.07.1414"/>
    </source>
</evidence>
<dbReference type="AlphaFoldDB" id="A0A803Q2J6"/>
<evidence type="ECO:0000256" key="1">
    <source>
        <dbReference type="SAM" id="Coils"/>
    </source>
</evidence>
<name>A0A803Q2J6_CANSA</name>
<organism evidence="3 4">
    <name type="scientific">Cannabis sativa</name>
    <name type="common">Hemp</name>
    <name type="synonym">Marijuana</name>
    <dbReference type="NCBI Taxonomy" id="3483"/>
    <lineage>
        <taxon>Eukaryota</taxon>
        <taxon>Viridiplantae</taxon>
        <taxon>Streptophyta</taxon>
        <taxon>Embryophyta</taxon>
        <taxon>Tracheophyta</taxon>
        <taxon>Spermatophyta</taxon>
        <taxon>Magnoliopsida</taxon>
        <taxon>eudicotyledons</taxon>
        <taxon>Gunneridae</taxon>
        <taxon>Pentapetalae</taxon>
        <taxon>rosids</taxon>
        <taxon>fabids</taxon>
        <taxon>Rosales</taxon>
        <taxon>Cannabaceae</taxon>
        <taxon>Cannabis</taxon>
    </lineage>
</organism>
<dbReference type="EMBL" id="UZAU01000666">
    <property type="status" value="NOT_ANNOTATED_CDS"/>
    <property type="molecule type" value="Genomic_DNA"/>
</dbReference>
<reference evidence="3" key="1">
    <citation type="submission" date="2018-11" db="EMBL/GenBank/DDBJ databases">
        <authorList>
            <person name="Grassa J C."/>
        </authorList>
    </citation>
    <scope>NUCLEOTIDE SEQUENCE [LARGE SCALE GENOMIC DNA]</scope>
</reference>
<dbReference type="Proteomes" id="UP000596661">
    <property type="component" value="Chromosome 7"/>
</dbReference>
<keyword evidence="4" id="KW-1185">Reference proteome</keyword>
<dbReference type="Gramene" id="evm.model.07.1414">
    <property type="protein sequence ID" value="cds.evm.model.07.1414"/>
    <property type="gene ID" value="evm.TU.07.1414"/>
</dbReference>